<feature type="region of interest" description="Disordered" evidence="1">
    <location>
        <begin position="1"/>
        <end position="57"/>
    </location>
</feature>
<accession>A0A9N9GE57</accession>
<dbReference type="EMBL" id="CAJVPJ010001794">
    <property type="protein sequence ID" value="CAG8603907.1"/>
    <property type="molecule type" value="Genomic_DNA"/>
</dbReference>
<evidence type="ECO:0000256" key="1">
    <source>
        <dbReference type="SAM" id="MobiDB-lite"/>
    </source>
</evidence>
<name>A0A9N9GE57_9GLOM</name>
<feature type="compositionally biased region" description="Basic and acidic residues" evidence="1">
    <location>
        <begin position="29"/>
        <end position="48"/>
    </location>
</feature>
<dbReference type="AlphaFoldDB" id="A0A9N9GE57"/>
<dbReference type="Proteomes" id="UP000789572">
    <property type="component" value="Unassembled WGS sequence"/>
</dbReference>
<comment type="caution">
    <text evidence="2">The sequence shown here is derived from an EMBL/GenBank/DDBJ whole genome shotgun (WGS) entry which is preliminary data.</text>
</comment>
<proteinExistence type="predicted"/>
<gene>
    <name evidence="2" type="ORF">POCULU_LOCUS7610</name>
</gene>
<sequence>MPTPDAQSAHGSDSRSEEASPAFRSTKKISHEELTALYERENKRDEKNIANSTRLLG</sequence>
<evidence type="ECO:0000313" key="3">
    <source>
        <dbReference type="Proteomes" id="UP000789572"/>
    </source>
</evidence>
<feature type="compositionally biased region" description="Polar residues" evidence="1">
    <location>
        <begin position="1"/>
        <end position="11"/>
    </location>
</feature>
<keyword evidence="3" id="KW-1185">Reference proteome</keyword>
<feature type="non-terminal residue" evidence="2">
    <location>
        <position position="57"/>
    </location>
</feature>
<dbReference type="OrthoDB" id="2410536at2759"/>
<evidence type="ECO:0000313" key="2">
    <source>
        <dbReference type="EMBL" id="CAG8603907.1"/>
    </source>
</evidence>
<reference evidence="2" key="1">
    <citation type="submission" date="2021-06" db="EMBL/GenBank/DDBJ databases">
        <authorList>
            <person name="Kallberg Y."/>
            <person name="Tangrot J."/>
            <person name="Rosling A."/>
        </authorList>
    </citation>
    <scope>NUCLEOTIDE SEQUENCE</scope>
    <source>
        <strain evidence="2">IA702</strain>
    </source>
</reference>
<organism evidence="2 3">
    <name type="scientific">Paraglomus occultum</name>
    <dbReference type="NCBI Taxonomy" id="144539"/>
    <lineage>
        <taxon>Eukaryota</taxon>
        <taxon>Fungi</taxon>
        <taxon>Fungi incertae sedis</taxon>
        <taxon>Mucoromycota</taxon>
        <taxon>Glomeromycotina</taxon>
        <taxon>Glomeromycetes</taxon>
        <taxon>Paraglomerales</taxon>
        <taxon>Paraglomeraceae</taxon>
        <taxon>Paraglomus</taxon>
    </lineage>
</organism>
<protein>
    <submittedName>
        <fullName evidence="2">5066_t:CDS:1</fullName>
    </submittedName>
</protein>